<evidence type="ECO:0000259" key="6">
    <source>
        <dbReference type="Pfam" id="PF02900"/>
    </source>
</evidence>
<name>K5W8U6_PHACS</name>
<dbReference type="RefSeq" id="XP_007395950.1">
    <property type="nucleotide sequence ID" value="XM_007395888.1"/>
</dbReference>
<dbReference type="GO" id="GO:0016702">
    <property type="term" value="F:oxidoreductase activity, acting on single donors with incorporation of molecular oxygen, incorporation of two atoms of oxygen"/>
    <property type="evidence" value="ECO:0007669"/>
    <property type="project" value="UniProtKB-ARBA"/>
</dbReference>
<proteinExistence type="inferred from homology"/>
<dbReference type="FunCoup" id="K5W8U6">
    <property type="interactions" value="288"/>
</dbReference>
<dbReference type="Gene3D" id="3.40.830.10">
    <property type="entry name" value="LigB-like"/>
    <property type="match status" value="1"/>
</dbReference>
<accession>K5W8U6</accession>
<dbReference type="GO" id="GO:0008270">
    <property type="term" value="F:zinc ion binding"/>
    <property type="evidence" value="ECO:0007669"/>
    <property type="project" value="InterPro"/>
</dbReference>
<dbReference type="InterPro" id="IPR014436">
    <property type="entry name" value="Extradiol_dOase_DODA"/>
</dbReference>
<protein>
    <recommendedName>
        <fullName evidence="6">Extradiol ring-cleavage dioxygenase class III enzyme subunit B domain-containing protein</fullName>
    </recommendedName>
</protein>
<evidence type="ECO:0000256" key="5">
    <source>
        <dbReference type="ARBA" id="ARBA00023002"/>
    </source>
</evidence>
<keyword evidence="4" id="KW-0862">Zinc</keyword>
<keyword evidence="5" id="KW-0560">Oxidoreductase</keyword>
<reference evidence="7 8" key="1">
    <citation type="journal article" date="2012" name="BMC Genomics">
        <title>Comparative genomics of the white-rot fungi, Phanerochaete carnosa and P. chrysosporium, to elucidate the genetic basis of the distinct wood types they colonize.</title>
        <authorList>
            <person name="Suzuki H."/>
            <person name="MacDonald J."/>
            <person name="Syed K."/>
            <person name="Salamov A."/>
            <person name="Hori C."/>
            <person name="Aerts A."/>
            <person name="Henrissat B."/>
            <person name="Wiebenga A."/>
            <person name="vanKuyk P.A."/>
            <person name="Barry K."/>
            <person name="Lindquist E."/>
            <person name="LaButti K."/>
            <person name="Lapidus A."/>
            <person name="Lucas S."/>
            <person name="Coutinho P."/>
            <person name="Gong Y."/>
            <person name="Samejima M."/>
            <person name="Mahadevan R."/>
            <person name="Abou-Zaid M."/>
            <person name="de Vries R.P."/>
            <person name="Igarashi K."/>
            <person name="Yadav J.S."/>
            <person name="Grigoriev I.V."/>
            <person name="Master E.R."/>
        </authorList>
    </citation>
    <scope>NUCLEOTIDE SEQUENCE [LARGE SCALE GENOMIC DNA]</scope>
    <source>
        <strain evidence="7 8">HHB-10118-sp</strain>
    </source>
</reference>
<evidence type="ECO:0000313" key="8">
    <source>
        <dbReference type="Proteomes" id="UP000008370"/>
    </source>
</evidence>
<dbReference type="CDD" id="cd07363">
    <property type="entry name" value="45_DOPA_Dioxygenase"/>
    <property type="match status" value="1"/>
</dbReference>
<evidence type="ECO:0000256" key="2">
    <source>
        <dbReference type="ARBA" id="ARBA00007581"/>
    </source>
</evidence>
<dbReference type="Proteomes" id="UP000008370">
    <property type="component" value="Unassembled WGS sequence"/>
</dbReference>
<dbReference type="KEGG" id="pco:PHACADRAFT_256379"/>
<gene>
    <name evidence="7" type="ORF">PHACADRAFT_256379</name>
</gene>
<comment type="cofactor">
    <cofactor evidence="1">
        <name>Zn(2+)</name>
        <dbReference type="ChEBI" id="CHEBI:29105"/>
    </cofactor>
</comment>
<evidence type="ECO:0000256" key="1">
    <source>
        <dbReference type="ARBA" id="ARBA00001947"/>
    </source>
</evidence>
<keyword evidence="3" id="KW-0479">Metal-binding</keyword>
<dbReference type="InterPro" id="IPR004183">
    <property type="entry name" value="Xdiol_dOase_suB"/>
</dbReference>
<dbReference type="Pfam" id="PF02900">
    <property type="entry name" value="LigB"/>
    <property type="match status" value="1"/>
</dbReference>
<dbReference type="InParanoid" id="K5W8U6"/>
<dbReference type="OrthoDB" id="7396853at2759"/>
<dbReference type="PIRSF" id="PIRSF006157">
    <property type="entry name" value="Doxgns_DODA"/>
    <property type="match status" value="1"/>
</dbReference>
<feature type="domain" description="Extradiol ring-cleavage dioxygenase class III enzyme subunit B" evidence="6">
    <location>
        <begin position="56"/>
        <end position="309"/>
    </location>
</feature>
<comment type="similarity">
    <text evidence="2">Belongs to the DODA-type extradiol aromatic ring-opening dioxygenase family.</text>
</comment>
<dbReference type="SUPFAM" id="SSF53213">
    <property type="entry name" value="LigB-like"/>
    <property type="match status" value="1"/>
</dbReference>
<dbReference type="AlphaFoldDB" id="K5W8U6"/>
<dbReference type="GO" id="GO:0008198">
    <property type="term" value="F:ferrous iron binding"/>
    <property type="evidence" value="ECO:0007669"/>
    <property type="project" value="InterPro"/>
</dbReference>
<dbReference type="PANTHER" id="PTHR30096:SF0">
    <property type="entry name" value="4,5-DOPA DIOXYGENASE EXTRADIOL-LIKE PROTEIN"/>
    <property type="match status" value="1"/>
</dbReference>
<organism evidence="7 8">
    <name type="scientific">Phanerochaete carnosa (strain HHB-10118-sp)</name>
    <name type="common">White-rot fungus</name>
    <name type="synonym">Peniophora carnosa</name>
    <dbReference type="NCBI Taxonomy" id="650164"/>
    <lineage>
        <taxon>Eukaryota</taxon>
        <taxon>Fungi</taxon>
        <taxon>Dikarya</taxon>
        <taxon>Basidiomycota</taxon>
        <taxon>Agaricomycotina</taxon>
        <taxon>Agaricomycetes</taxon>
        <taxon>Polyporales</taxon>
        <taxon>Phanerochaetaceae</taxon>
        <taxon>Phanerochaete</taxon>
    </lineage>
</organism>
<keyword evidence="8" id="KW-1185">Reference proteome</keyword>
<sequence length="317" mass="34948">MDSGIASLPKTREQWRKALDDLPDNPEKIPAFFFGHGSPMLVFPESETAISPILKHAGSKGPLANFLRDFGPALLAKYKPKAIVVFSAHWDTLDERLVTDYGEENPLFYDYYGFQPELYQLKFKSRGDSAVSQRVVELFKESGLSARTSSKLEPRGQDGLGKNVPGLDHGVFVPFSLMFGEDFTDIPVIEISLDGSLDPLKNWAVGQAVSKLRQERILVLSGGLTIHNLRDFSCFAEDTAKPIYFDFDKAILEAIMLPDAVKRKTAMVDLVNHVGFKVAHPRADHFVPLYVAAGAGEGDDVRIISAIYGSPTIAFGV</sequence>
<dbReference type="GeneID" id="18916566"/>
<dbReference type="HOGENOM" id="CLU_046582_1_1_1"/>
<evidence type="ECO:0000256" key="3">
    <source>
        <dbReference type="ARBA" id="ARBA00022723"/>
    </source>
</evidence>
<evidence type="ECO:0000313" key="7">
    <source>
        <dbReference type="EMBL" id="EKM55630.1"/>
    </source>
</evidence>
<dbReference type="EMBL" id="JH930472">
    <property type="protein sequence ID" value="EKM55630.1"/>
    <property type="molecule type" value="Genomic_DNA"/>
</dbReference>
<dbReference type="PANTHER" id="PTHR30096">
    <property type="entry name" value="4,5-DOPA DIOXYGENASE EXTRADIOL-LIKE PROTEIN"/>
    <property type="match status" value="1"/>
</dbReference>
<evidence type="ECO:0000256" key="4">
    <source>
        <dbReference type="ARBA" id="ARBA00022833"/>
    </source>
</evidence>